<feature type="domain" description="Alpha/beta hydrolase fold-3" evidence="3">
    <location>
        <begin position="172"/>
        <end position="423"/>
    </location>
</feature>
<dbReference type="PANTHER" id="PTHR23024:SF639">
    <property type="entry name" value="CARBOXYLESTERASE 11-RELATED"/>
    <property type="match status" value="1"/>
</dbReference>
<dbReference type="OMA" id="IEWRDAN"/>
<gene>
    <name evidence="4" type="ORF">Ccrd_005114</name>
</gene>
<accession>A0A124SC64</accession>
<evidence type="ECO:0000313" key="5">
    <source>
        <dbReference type="Proteomes" id="UP000243975"/>
    </source>
</evidence>
<reference evidence="4 5" key="1">
    <citation type="journal article" date="2016" name="Sci. Rep.">
        <title>The genome sequence of the outbreeding globe artichoke constructed de novo incorporating a phase-aware low-pass sequencing strategy of F1 progeny.</title>
        <authorList>
            <person name="Scaglione D."/>
            <person name="Reyes-Chin-Wo S."/>
            <person name="Acquadro A."/>
            <person name="Froenicke L."/>
            <person name="Portis E."/>
            <person name="Beitel C."/>
            <person name="Tirone M."/>
            <person name="Mauro R."/>
            <person name="Lo Monaco A."/>
            <person name="Mauromicale G."/>
            <person name="Faccioli P."/>
            <person name="Cattivelli L."/>
            <person name="Rieseberg L."/>
            <person name="Michelmore R."/>
            <person name="Lanteri S."/>
        </authorList>
    </citation>
    <scope>NUCLEOTIDE SEQUENCE [LARGE SCALE GENOMIC DNA]</scope>
    <source>
        <strain evidence="4">2C</strain>
    </source>
</reference>
<feature type="compositionally biased region" description="Low complexity" evidence="2">
    <location>
        <begin position="103"/>
        <end position="118"/>
    </location>
</feature>
<dbReference type="PANTHER" id="PTHR23024">
    <property type="entry name" value="ARYLACETAMIDE DEACETYLASE"/>
    <property type="match status" value="1"/>
</dbReference>
<feature type="region of interest" description="Disordered" evidence="2">
    <location>
        <begin position="95"/>
        <end position="138"/>
    </location>
</feature>
<dbReference type="STRING" id="59895.A0A124SC64"/>
<evidence type="ECO:0000256" key="2">
    <source>
        <dbReference type="SAM" id="MobiDB-lite"/>
    </source>
</evidence>
<dbReference type="InterPro" id="IPR029058">
    <property type="entry name" value="AB_hydrolase_fold"/>
</dbReference>
<evidence type="ECO:0000259" key="3">
    <source>
        <dbReference type="Pfam" id="PF07859"/>
    </source>
</evidence>
<dbReference type="EMBL" id="LEKV01004804">
    <property type="protein sequence ID" value="KVH92785.1"/>
    <property type="molecule type" value="Genomic_DNA"/>
</dbReference>
<keyword evidence="5" id="KW-1185">Reference proteome</keyword>
<protein>
    <recommendedName>
        <fullName evidence="3">Alpha/beta hydrolase fold-3 domain-containing protein</fullName>
    </recommendedName>
</protein>
<comment type="caution">
    <text evidence="4">The sequence shown here is derived from an EMBL/GenBank/DDBJ whole genome shotgun (WGS) entry which is preliminary data.</text>
</comment>
<dbReference type="InterPro" id="IPR013094">
    <property type="entry name" value="AB_hydrolase_3"/>
</dbReference>
<dbReference type="OrthoDB" id="408631at2759"/>
<sequence>MPSVAVKLYSVFFKLILKRRLQNRIQNPNNLHDDNASFGVTSRPEETIAAANPSFTDGVATKDIHIDPSSCLSIRIFLPDTCLVYPDSDADRVTAKRSKLESRSFPSNSSNRTPRRNSYGSAEASNVAPAPSNRRSSYCDGFSKDDMGVKSENGVYRGYSPFTRKCRKLPLMVQFHGGGFVAGSCDSVANDFFCRRIAKMCDVIVVAVGYRLAPENRYPTAFEDGMKVLHWLAKQANLAECSKSLGTTLDSKKSDVHIADAFGASLVEPWLAAHGDPSRCVLLGASCGANIADYVARKSVEAGKLLDPLKVVAQVLMYPFFIGNTPTHSEIKLSNSYFFDKSMSILAWKLFLPEEEFNLDHPAANPLIPNRGGPPLKRMPPTLTVVGQHDWMRDRAIAYAQELKKVNVDAPVLDYKDCVHEFATLDMLLRTPEAHACAEDIAIWVKKYISLRGHEFSY</sequence>
<comment type="similarity">
    <text evidence="1">Belongs to the 'GDXG' lipolytic enzyme family.</text>
</comment>
<dbReference type="Gene3D" id="3.40.50.1820">
    <property type="entry name" value="alpha/beta hydrolase"/>
    <property type="match status" value="1"/>
</dbReference>
<dbReference type="Pfam" id="PF07859">
    <property type="entry name" value="Abhydrolase_3"/>
    <property type="match status" value="1"/>
</dbReference>
<evidence type="ECO:0000256" key="1">
    <source>
        <dbReference type="ARBA" id="ARBA00010515"/>
    </source>
</evidence>
<name>A0A124SC64_CYNCS</name>
<evidence type="ECO:0000313" key="4">
    <source>
        <dbReference type="EMBL" id="KVH92785.1"/>
    </source>
</evidence>
<dbReference type="Gramene" id="KVH92785">
    <property type="protein sequence ID" value="KVH92785"/>
    <property type="gene ID" value="Ccrd_005114"/>
</dbReference>
<dbReference type="Proteomes" id="UP000243975">
    <property type="component" value="Unassembled WGS sequence"/>
</dbReference>
<dbReference type="SUPFAM" id="SSF53474">
    <property type="entry name" value="alpha/beta-Hydrolases"/>
    <property type="match status" value="1"/>
</dbReference>
<dbReference type="InterPro" id="IPR050466">
    <property type="entry name" value="Carboxylest/Gibb_receptor"/>
</dbReference>
<proteinExistence type="inferred from homology"/>
<dbReference type="GO" id="GO:0016787">
    <property type="term" value="F:hydrolase activity"/>
    <property type="evidence" value="ECO:0007669"/>
    <property type="project" value="InterPro"/>
</dbReference>
<dbReference type="AlphaFoldDB" id="A0A124SC64"/>
<organism evidence="4 5">
    <name type="scientific">Cynara cardunculus var. scolymus</name>
    <name type="common">Globe artichoke</name>
    <name type="synonym">Cynara scolymus</name>
    <dbReference type="NCBI Taxonomy" id="59895"/>
    <lineage>
        <taxon>Eukaryota</taxon>
        <taxon>Viridiplantae</taxon>
        <taxon>Streptophyta</taxon>
        <taxon>Embryophyta</taxon>
        <taxon>Tracheophyta</taxon>
        <taxon>Spermatophyta</taxon>
        <taxon>Magnoliopsida</taxon>
        <taxon>eudicotyledons</taxon>
        <taxon>Gunneridae</taxon>
        <taxon>Pentapetalae</taxon>
        <taxon>asterids</taxon>
        <taxon>campanulids</taxon>
        <taxon>Asterales</taxon>
        <taxon>Asteraceae</taxon>
        <taxon>Carduoideae</taxon>
        <taxon>Cardueae</taxon>
        <taxon>Carduinae</taxon>
        <taxon>Cynara</taxon>
    </lineage>
</organism>